<dbReference type="PANTHER" id="PTHR14024">
    <property type="entry name" value="PERILIPIN"/>
    <property type="match status" value="1"/>
</dbReference>
<protein>
    <submittedName>
        <fullName evidence="1">Uncharacterized protein</fullName>
    </submittedName>
</protein>
<dbReference type="GO" id="GO:0019915">
    <property type="term" value="P:lipid storage"/>
    <property type="evidence" value="ECO:0007669"/>
    <property type="project" value="TreeGrafter"/>
</dbReference>
<dbReference type="EMBL" id="CALNXJ010000032">
    <property type="protein sequence ID" value="CAH3138938.1"/>
    <property type="molecule type" value="Genomic_DNA"/>
</dbReference>
<dbReference type="GO" id="GO:0010890">
    <property type="term" value="P:positive regulation of triglyceride storage"/>
    <property type="evidence" value="ECO:0007669"/>
    <property type="project" value="TreeGrafter"/>
</dbReference>
<proteinExistence type="predicted"/>
<keyword evidence="2" id="KW-1185">Reference proteome</keyword>
<sequence length="363" mass="39966">MQSEEMAAEVERMPEADNKSFKARLWELPVALAAVNQLSEIYSAVKERNCVTRMAFNAGEKTIDMANTASKPIIQAASTCSLSKPIVGTVECAAATIDRMASGTLAIVEEKCPIITKTPTEIKTSVADTATEYFDKVQKSCMVKMLVTKTEQALEFGELFTELALPTDGNCGEDMNDLETEFEDASKGVMTRACKLKERLTRRGKRKLLSYRPVKMSVDAVTCLQGHVNDLLGKSSDCSKKVYKASMYIPNLALGLSGEVIVCTKDLVFALNQAHSIKDMPSCVANVVVKAIQPLSDVTDKLAGYVFVPPQVMTEYLLTSRPVQWILPEIVPVQDLITKMDITMEEIEDTTESEEFENLEDSS</sequence>
<name>A0AAU9X7Q1_9CNID</name>
<dbReference type="PANTHER" id="PTHR14024:SF49">
    <property type="entry name" value="LIPID STORAGE DROPLETS SURFACE-BINDING PROTEIN 1"/>
    <property type="match status" value="1"/>
</dbReference>
<dbReference type="AlphaFoldDB" id="A0AAU9X7Q1"/>
<reference evidence="1 2" key="1">
    <citation type="submission" date="2022-05" db="EMBL/GenBank/DDBJ databases">
        <authorList>
            <consortium name="Genoscope - CEA"/>
            <person name="William W."/>
        </authorList>
    </citation>
    <scope>NUCLEOTIDE SEQUENCE [LARGE SCALE GENOMIC DNA]</scope>
</reference>
<dbReference type="GO" id="GO:0005811">
    <property type="term" value="C:lipid droplet"/>
    <property type="evidence" value="ECO:0007669"/>
    <property type="project" value="TreeGrafter"/>
</dbReference>
<dbReference type="GO" id="GO:0005829">
    <property type="term" value="C:cytosol"/>
    <property type="evidence" value="ECO:0007669"/>
    <property type="project" value="TreeGrafter"/>
</dbReference>
<organism evidence="1 2">
    <name type="scientific">Pocillopora meandrina</name>
    <dbReference type="NCBI Taxonomy" id="46732"/>
    <lineage>
        <taxon>Eukaryota</taxon>
        <taxon>Metazoa</taxon>
        <taxon>Cnidaria</taxon>
        <taxon>Anthozoa</taxon>
        <taxon>Hexacorallia</taxon>
        <taxon>Scleractinia</taxon>
        <taxon>Astrocoeniina</taxon>
        <taxon>Pocilloporidae</taxon>
        <taxon>Pocillopora</taxon>
    </lineage>
</organism>
<accession>A0AAU9X7Q1</accession>
<evidence type="ECO:0000313" key="1">
    <source>
        <dbReference type="EMBL" id="CAH3138938.1"/>
    </source>
</evidence>
<comment type="caution">
    <text evidence="1">The sequence shown here is derived from an EMBL/GenBank/DDBJ whole genome shotgun (WGS) entry which is preliminary data.</text>
</comment>
<gene>
    <name evidence="1" type="ORF">PMEA_00018678</name>
</gene>
<evidence type="ECO:0000313" key="2">
    <source>
        <dbReference type="Proteomes" id="UP001159428"/>
    </source>
</evidence>
<dbReference type="Proteomes" id="UP001159428">
    <property type="component" value="Unassembled WGS sequence"/>
</dbReference>